<evidence type="ECO:0000313" key="9">
    <source>
        <dbReference type="EMBL" id="ABK44375.1"/>
    </source>
</evidence>
<dbReference type="InterPro" id="IPR023821">
    <property type="entry name" value="rSAM_TatD-assoc"/>
</dbReference>
<evidence type="ECO:0000256" key="4">
    <source>
        <dbReference type="ARBA" id="ARBA00022723"/>
    </source>
</evidence>
<dbReference type="SFLD" id="SFLDG01111">
    <property type="entry name" value="Uncharacterised_Radical_SAM_Su"/>
    <property type="match status" value="1"/>
</dbReference>
<dbReference type="GO" id="GO:0016788">
    <property type="term" value="F:hydrolase activity, acting on ester bonds"/>
    <property type="evidence" value="ECO:0007669"/>
    <property type="project" value="InterPro"/>
</dbReference>
<dbReference type="InterPro" id="IPR058240">
    <property type="entry name" value="rSAM_sf"/>
</dbReference>
<name>A0L8T2_MAGMM</name>
<accession>A0L8T2</accession>
<evidence type="ECO:0000256" key="3">
    <source>
        <dbReference type="ARBA" id="ARBA00022691"/>
    </source>
</evidence>
<dbReference type="InterPro" id="IPR015991">
    <property type="entry name" value="TatD/YcfH-like"/>
</dbReference>
<dbReference type="eggNOG" id="COG0084">
    <property type="taxonomic scope" value="Bacteria"/>
</dbReference>
<dbReference type="GO" id="GO:0051536">
    <property type="term" value="F:iron-sulfur cluster binding"/>
    <property type="evidence" value="ECO:0007669"/>
    <property type="project" value="UniProtKB-KW"/>
</dbReference>
<keyword evidence="10" id="KW-1185">Reference proteome</keyword>
<dbReference type="SFLD" id="SFLDS00029">
    <property type="entry name" value="Radical_SAM"/>
    <property type="match status" value="1"/>
</dbReference>
<evidence type="ECO:0000256" key="2">
    <source>
        <dbReference type="ARBA" id="ARBA00009275"/>
    </source>
</evidence>
<reference evidence="10" key="1">
    <citation type="journal article" date="2009" name="Appl. Environ. Microbiol.">
        <title>Complete genome sequence of the chemolithoautotrophic marine magnetotactic coccus strain MC-1.</title>
        <authorList>
            <person name="Schubbe S."/>
            <person name="Williams T.J."/>
            <person name="Xie G."/>
            <person name="Kiss H.E."/>
            <person name="Brettin T.S."/>
            <person name="Martinez D."/>
            <person name="Ross C.A."/>
            <person name="Schuler D."/>
            <person name="Cox B.L."/>
            <person name="Nealson K.H."/>
            <person name="Bazylinski D.A."/>
        </authorList>
    </citation>
    <scope>NUCLEOTIDE SEQUENCE [LARGE SCALE GENOMIC DNA]</scope>
    <source>
        <strain evidence="10">ATCC BAA-1437 / JCM 17883 / MC-1</strain>
    </source>
</reference>
<dbReference type="GO" id="GO:0005829">
    <property type="term" value="C:cytosol"/>
    <property type="evidence" value="ECO:0007669"/>
    <property type="project" value="TreeGrafter"/>
</dbReference>
<dbReference type="Gene3D" id="3.20.20.70">
    <property type="entry name" value="Aldolase class I"/>
    <property type="match status" value="1"/>
</dbReference>
<evidence type="ECO:0000256" key="7">
    <source>
        <dbReference type="ARBA" id="ARBA00023014"/>
    </source>
</evidence>
<evidence type="ECO:0000256" key="6">
    <source>
        <dbReference type="ARBA" id="ARBA00023004"/>
    </source>
</evidence>
<dbReference type="NCBIfam" id="TIGR00010">
    <property type="entry name" value="YchF/TatD family DNA exonuclease"/>
    <property type="match status" value="1"/>
</dbReference>
<evidence type="ECO:0000313" key="10">
    <source>
        <dbReference type="Proteomes" id="UP000002586"/>
    </source>
</evidence>
<dbReference type="PANTHER" id="PTHR46124">
    <property type="entry name" value="D-AMINOACYL-TRNA DEACYLASE"/>
    <property type="match status" value="1"/>
</dbReference>
<dbReference type="EMBL" id="CP000471">
    <property type="protein sequence ID" value="ABK44375.1"/>
    <property type="molecule type" value="Genomic_DNA"/>
</dbReference>
<dbReference type="OrthoDB" id="9810005at2"/>
<comment type="cofactor">
    <cofactor evidence="1">
        <name>[4Fe-4S] cluster</name>
        <dbReference type="ChEBI" id="CHEBI:49883"/>
    </cofactor>
</comment>
<evidence type="ECO:0000259" key="8">
    <source>
        <dbReference type="PROSITE" id="PS51918"/>
    </source>
</evidence>
<dbReference type="GO" id="GO:0046872">
    <property type="term" value="F:metal ion binding"/>
    <property type="evidence" value="ECO:0007669"/>
    <property type="project" value="UniProtKB-KW"/>
</dbReference>
<dbReference type="CDD" id="cd01310">
    <property type="entry name" value="TatD_DNAse"/>
    <property type="match status" value="1"/>
</dbReference>
<dbReference type="HOGENOM" id="CLU_047239_0_0_5"/>
<reference evidence="9 10" key="2">
    <citation type="journal article" date="2012" name="Int. J. Syst. Evol. Microbiol.">
        <title>Magnetococcus marinus gen. nov., sp. nov., a marine, magnetotactic bacterium that represents a novel lineage (Magnetococcaceae fam. nov.; Magnetococcales ord. nov.) at the base of the Alphaproteobacteria.</title>
        <authorList>
            <person name="Bazylinski D.A."/>
            <person name="Williams T.J."/>
            <person name="Lefevre C.T."/>
            <person name="Berg R.J."/>
            <person name="Zhang C.L."/>
            <person name="Bowser S.S."/>
            <person name="Dean A.J."/>
            <person name="Beveridge T.J."/>
        </authorList>
    </citation>
    <scope>NUCLEOTIDE SEQUENCE [LARGE SCALE GENOMIC DNA]</scope>
    <source>
        <strain evidence="10">ATCC BAA-1437 / JCM 17883 / MC-1</strain>
    </source>
</reference>
<dbReference type="RefSeq" id="WP_011713519.1">
    <property type="nucleotide sequence ID" value="NC_008576.1"/>
</dbReference>
<evidence type="ECO:0000256" key="1">
    <source>
        <dbReference type="ARBA" id="ARBA00001966"/>
    </source>
</evidence>
<dbReference type="InterPro" id="IPR001130">
    <property type="entry name" value="TatD-like"/>
</dbReference>
<dbReference type="KEGG" id="mgm:Mmc1_1867"/>
<dbReference type="SUPFAM" id="SSF51556">
    <property type="entry name" value="Metallo-dependent hydrolases"/>
    <property type="match status" value="1"/>
</dbReference>
<dbReference type="GO" id="GO:0004536">
    <property type="term" value="F:DNA nuclease activity"/>
    <property type="evidence" value="ECO:0007669"/>
    <property type="project" value="InterPro"/>
</dbReference>
<sequence length="459" mass="50825">MYLADSHAHLNFDAFKEDLPSVLQRARQQGVRYLNMIGTRLDDVEELLAMSQLQPHLYTTVGVHPHYADEYVTATPEQIAQLADHEKVVAIGETGLDYHYDKADREHQKQVFRTQIRAAHMAKRPLVIHTRQAEADTRAIMEEEQAAACGGVIHCFTGTQEMADWALEQGFYIALSGIVTFNSAQDLQEIARHIPAERLLVETDAPYLAPLPHRGVRNEPAFVAQTLKTIAKFRGDNAKDLADITTENYRRLFRVDQARTHEKGVLAYPIGNRLYMNVTHGCTLKCQFCPKWQAPEVHAFNLALTGNPSSAELIAAFGELDAFDEIVFCGYGEPTLRLQVMLEVAAAAKQRGKRVRLNTDGLANFVYGEDIAPKMAGLVDAISISLNAQNAELYDRHCVPGKTGAYAGLLSFVDAVKPYVPEVTLTAISGLEGVDIPACAAIARQKGVKFRARQLDRVG</sequence>
<dbReference type="Pfam" id="PF04055">
    <property type="entry name" value="Radical_SAM"/>
    <property type="match status" value="1"/>
</dbReference>
<keyword evidence="5 9" id="KW-0378">Hydrolase</keyword>
<dbReference type="NCBIfam" id="TIGR04038">
    <property type="entry name" value="tatD_link_rSAM"/>
    <property type="match status" value="1"/>
</dbReference>
<dbReference type="AlphaFoldDB" id="A0L8T2"/>
<dbReference type="PANTHER" id="PTHR46124:SF2">
    <property type="entry name" value="D-AMINOACYL-TRNA DEACYLASE"/>
    <property type="match status" value="1"/>
</dbReference>
<keyword evidence="6" id="KW-0408">Iron</keyword>
<dbReference type="PROSITE" id="PS51918">
    <property type="entry name" value="RADICAL_SAM"/>
    <property type="match status" value="1"/>
</dbReference>
<protein>
    <submittedName>
        <fullName evidence="9">Hydrolase, TatD family</fullName>
    </submittedName>
</protein>
<dbReference type="CDD" id="cd01335">
    <property type="entry name" value="Radical_SAM"/>
    <property type="match status" value="1"/>
</dbReference>
<keyword evidence="4" id="KW-0479">Metal-binding</keyword>
<dbReference type="FunFam" id="3.20.20.140:FF:000005">
    <property type="entry name" value="TatD family hydrolase"/>
    <property type="match status" value="1"/>
</dbReference>
<dbReference type="Pfam" id="PF01026">
    <property type="entry name" value="TatD_DNase"/>
    <property type="match status" value="1"/>
</dbReference>
<proteinExistence type="inferred from homology"/>
<dbReference type="InterPro" id="IPR007197">
    <property type="entry name" value="rSAM"/>
</dbReference>
<dbReference type="eggNOG" id="COG0535">
    <property type="taxonomic scope" value="Bacteria"/>
</dbReference>
<dbReference type="InterPro" id="IPR013785">
    <property type="entry name" value="Aldolase_TIM"/>
</dbReference>
<keyword evidence="7" id="KW-0411">Iron-sulfur</keyword>
<feature type="domain" description="Radical SAM core" evidence="8">
    <location>
        <begin position="268"/>
        <end position="459"/>
    </location>
</feature>
<dbReference type="Gene3D" id="3.20.20.140">
    <property type="entry name" value="Metal-dependent hydrolases"/>
    <property type="match status" value="1"/>
</dbReference>
<comment type="similarity">
    <text evidence="2">Belongs to the metallo-dependent hydrolases superfamily. TatD-type hydrolase family.</text>
</comment>
<dbReference type="SUPFAM" id="SSF102114">
    <property type="entry name" value="Radical SAM enzymes"/>
    <property type="match status" value="1"/>
</dbReference>
<dbReference type="Proteomes" id="UP000002586">
    <property type="component" value="Chromosome"/>
</dbReference>
<dbReference type="InterPro" id="IPR032466">
    <property type="entry name" value="Metal_Hydrolase"/>
</dbReference>
<organism evidence="9 10">
    <name type="scientific">Magnetococcus marinus (strain ATCC BAA-1437 / JCM 17883 / MC-1)</name>
    <dbReference type="NCBI Taxonomy" id="156889"/>
    <lineage>
        <taxon>Bacteria</taxon>
        <taxon>Pseudomonadati</taxon>
        <taxon>Pseudomonadota</taxon>
        <taxon>Magnetococcia</taxon>
        <taxon>Magnetococcales</taxon>
        <taxon>Magnetococcaceae</taxon>
        <taxon>Magnetococcus</taxon>
    </lineage>
</organism>
<keyword evidence="3" id="KW-0949">S-adenosyl-L-methionine</keyword>
<evidence type="ECO:0000256" key="5">
    <source>
        <dbReference type="ARBA" id="ARBA00022801"/>
    </source>
</evidence>
<dbReference type="STRING" id="156889.Mmc1_1867"/>
<gene>
    <name evidence="9" type="ordered locus">Mmc1_1867</name>
</gene>